<dbReference type="InParanoid" id="A0A1Z5KBF0"/>
<comment type="caution">
    <text evidence="3">The sequence shown here is derived from an EMBL/GenBank/DDBJ whole genome shotgun (WGS) entry which is preliminary data.</text>
</comment>
<evidence type="ECO:0000313" key="4">
    <source>
        <dbReference type="Proteomes" id="UP000198406"/>
    </source>
</evidence>
<reference evidence="3 4" key="1">
    <citation type="journal article" date="2015" name="Plant Cell">
        <title>Oil accumulation by the oleaginous diatom Fistulifera solaris as revealed by the genome and transcriptome.</title>
        <authorList>
            <person name="Tanaka T."/>
            <person name="Maeda Y."/>
            <person name="Veluchamy A."/>
            <person name="Tanaka M."/>
            <person name="Abida H."/>
            <person name="Marechal E."/>
            <person name="Bowler C."/>
            <person name="Muto M."/>
            <person name="Sunaga Y."/>
            <person name="Tanaka M."/>
            <person name="Yoshino T."/>
            <person name="Taniguchi T."/>
            <person name="Fukuda Y."/>
            <person name="Nemoto M."/>
            <person name="Matsumoto M."/>
            <person name="Wong P.S."/>
            <person name="Aburatani S."/>
            <person name="Fujibuchi W."/>
        </authorList>
    </citation>
    <scope>NUCLEOTIDE SEQUENCE [LARGE SCALE GENOMIC DNA]</scope>
    <source>
        <strain evidence="3 4">JPCC DA0580</strain>
    </source>
</reference>
<dbReference type="PANTHER" id="PTHR12710">
    <property type="entry name" value="NUCLEAR PROTEIN LOCALIZATION 4"/>
    <property type="match status" value="1"/>
</dbReference>
<dbReference type="GO" id="GO:0031625">
    <property type="term" value="F:ubiquitin protein ligase binding"/>
    <property type="evidence" value="ECO:0007669"/>
    <property type="project" value="TreeGrafter"/>
</dbReference>
<dbReference type="GO" id="GO:0005634">
    <property type="term" value="C:nucleus"/>
    <property type="evidence" value="ECO:0007669"/>
    <property type="project" value="TreeGrafter"/>
</dbReference>
<dbReference type="InterPro" id="IPR016563">
    <property type="entry name" value="Npl4"/>
</dbReference>
<evidence type="ECO:0000256" key="2">
    <source>
        <dbReference type="SAM" id="SignalP"/>
    </source>
</evidence>
<feature type="chain" id="PRO_5012803310" description="Ubiquitin-like domain-containing protein" evidence="2">
    <location>
        <begin position="23"/>
        <end position="473"/>
    </location>
</feature>
<protein>
    <recommendedName>
        <fullName evidence="5">Ubiquitin-like domain-containing protein</fullName>
    </recommendedName>
</protein>
<feature type="region of interest" description="Disordered" evidence="1">
    <location>
        <begin position="101"/>
        <end position="127"/>
    </location>
</feature>
<dbReference type="GO" id="GO:0006511">
    <property type="term" value="P:ubiquitin-dependent protein catabolic process"/>
    <property type="evidence" value="ECO:0007669"/>
    <property type="project" value="InterPro"/>
</dbReference>
<dbReference type="Proteomes" id="UP000198406">
    <property type="component" value="Unassembled WGS sequence"/>
</dbReference>
<gene>
    <name evidence="3" type="ORF">FisN_14Hh358</name>
</gene>
<dbReference type="OrthoDB" id="10251089at2759"/>
<keyword evidence="2" id="KW-0732">Signal</keyword>
<evidence type="ECO:0000313" key="3">
    <source>
        <dbReference type="EMBL" id="GAX23472.1"/>
    </source>
</evidence>
<dbReference type="GO" id="GO:0043130">
    <property type="term" value="F:ubiquitin binding"/>
    <property type="evidence" value="ECO:0007669"/>
    <property type="project" value="TreeGrafter"/>
</dbReference>
<dbReference type="SUPFAM" id="SSF54236">
    <property type="entry name" value="Ubiquitin-like"/>
    <property type="match status" value="1"/>
</dbReference>
<evidence type="ECO:0000256" key="1">
    <source>
        <dbReference type="SAM" id="MobiDB-lite"/>
    </source>
</evidence>
<dbReference type="PANTHER" id="PTHR12710:SF0">
    <property type="entry name" value="NUCLEAR PROTEIN LOCALIZATION PROTEIN 4 HOMOLOG"/>
    <property type="match status" value="1"/>
</dbReference>
<name>A0A1Z5KBF0_FISSO</name>
<dbReference type="InterPro" id="IPR029071">
    <property type="entry name" value="Ubiquitin-like_domsf"/>
</dbReference>
<evidence type="ECO:0008006" key="5">
    <source>
        <dbReference type="Google" id="ProtNLM"/>
    </source>
</evidence>
<dbReference type="EMBL" id="BDSP01000202">
    <property type="protein sequence ID" value="GAX23472.1"/>
    <property type="molecule type" value="Genomic_DNA"/>
</dbReference>
<feature type="compositionally biased region" description="Low complexity" evidence="1">
    <location>
        <begin position="112"/>
        <end position="123"/>
    </location>
</feature>
<feature type="signal peptide" evidence="2">
    <location>
        <begin position="1"/>
        <end position="22"/>
    </location>
</feature>
<dbReference type="AlphaFoldDB" id="A0A1Z5KBF0"/>
<keyword evidence="4" id="KW-1185">Reference proteome</keyword>
<sequence>MMHTSYLLRILLLSIFFTAASSSSSSSGSILLRIRLPDGSMQRLQVPSESSLLTLEDVLKPLNQSLDDLTIQLGNQPLDRSQTLPNLNLSHGSLITLRSSVAATEDTKQHKTSSQSSKASKPKYNPFPELAKDYTAALKRHKRQRRPSNSYAALSDLRKELHVIEPQPTSTVQRLYMCASSAERFYQQQTQQPALLLGTIVRERQDPKRRPKTSLSSTTEAEEMCIAAKVHAIYPRSDFYDPQCKARQVATWLGLRPIGWIFTYADNRHANDGLPVHVPEIVQAAQGQMQYMQFTDKDDLYPTAWVTCAMDATSGATEVFQLSDVAVQMVAEDMFDMSSSQKNQRQAHTRHPVLVEGQEVNEFDSVFCLVNTALLSHTGWYGSSTNAVSTKTGRLLKKARKGLRQALTERDSPSLLSQLCSFSTILALYEEGLSENDCQAVCRVVQKWTRGQKKGTTIDDALWGRLEKIVELP</sequence>
<organism evidence="3 4">
    <name type="scientific">Fistulifera solaris</name>
    <name type="common">Oleaginous diatom</name>
    <dbReference type="NCBI Taxonomy" id="1519565"/>
    <lineage>
        <taxon>Eukaryota</taxon>
        <taxon>Sar</taxon>
        <taxon>Stramenopiles</taxon>
        <taxon>Ochrophyta</taxon>
        <taxon>Bacillariophyta</taxon>
        <taxon>Bacillariophyceae</taxon>
        <taxon>Bacillariophycidae</taxon>
        <taxon>Naviculales</taxon>
        <taxon>Naviculaceae</taxon>
        <taxon>Fistulifera</taxon>
    </lineage>
</organism>
<accession>A0A1Z5KBF0</accession>
<proteinExistence type="predicted"/>